<dbReference type="Gene3D" id="3.40.50.1820">
    <property type="entry name" value="alpha/beta hydrolase"/>
    <property type="match status" value="1"/>
</dbReference>
<feature type="domain" description="Serine aminopeptidase S33" evidence="1">
    <location>
        <begin position="49"/>
        <end position="283"/>
    </location>
</feature>
<dbReference type="InterPro" id="IPR029058">
    <property type="entry name" value="AB_hydrolase_fold"/>
</dbReference>
<name>A0ABX2A834_9MICO</name>
<reference evidence="2 3" key="1">
    <citation type="submission" date="2020-05" db="EMBL/GenBank/DDBJ databases">
        <title>Genomic Encyclopedia of Type Strains, Phase III (KMG-III): the genomes of soil and plant-associated and newly described type strains.</title>
        <authorList>
            <person name="Whitman W."/>
        </authorList>
    </citation>
    <scope>NUCLEOTIDE SEQUENCE [LARGE SCALE GENOMIC DNA]</scope>
    <source>
        <strain evidence="2 3">KCTC 19046</strain>
    </source>
</reference>
<dbReference type="InterPro" id="IPR053145">
    <property type="entry name" value="AB_hydrolase_Est10"/>
</dbReference>
<dbReference type="Proteomes" id="UP000757540">
    <property type="component" value="Unassembled WGS sequence"/>
</dbReference>
<evidence type="ECO:0000313" key="2">
    <source>
        <dbReference type="EMBL" id="NOV98771.1"/>
    </source>
</evidence>
<dbReference type="Pfam" id="PF12146">
    <property type="entry name" value="Hydrolase_4"/>
    <property type="match status" value="1"/>
</dbReference>
<evidence type="ECO:0000313" key="3">
    <source>
        <dbReference type="Proteomes" id="UP000757540"/>
    </source>
</evidence>
<evidence type="ECO:0000259" key="1">
    <source>
        <dbReference type="Pfam" id="PF12146"/>
    </source>
</evidence>
<dbReference type="PANTHER" id="PTHR43265">
    <property type="entry name" value="ESTERASE ESTD"/>
    <property type="match status" value="1"/>
</dbReference>
<dbReference type="InterPro" id="IPR022742">
    <property type="entry name" value="Hydrolase_4"/>
</dbReference>
<dbReference type="RefSeq" id="WP_343036485.1">
    <property type="nucleotide sequence ID" value="NZ_BAAAML010000002.1"/>
</dbReference>
<comment type="caution">
    <text evidence="2">The sequence shown here is derived from an EMBL/GenBank/DDBJ whole genome shotgun (WGS) entry which is preliminary data.</text>
</comment>
<accession>A0ABX2A834</accession>
<organism evidence="2 3">
    <name type="scientific">Isoptericola halotolerans</name>
    <dbReference type="NCBI Taxonomy" id="300560"/>
    <lineage>
        <taxon>Bacteria</taxon>
        <taxon>Bacillati</taxon>
        <taxon>Actinomycetota</taxon>
        <taxon>Actinomycetes</taxon>
        <taxon>Micrococcales</taxon>
        <taxon>Promicromonosporaceae</taxon>
        <taxon>Isoptericola</taxon>
    </lineage>
</organism>
<protein>
    <recommendedName>
        <fullName evidence="1">Serine aminopeptidase S33 domain-containing protein</fullName>
    </recommendedName>
</protein>
<sequence length="328" mass="35147">MVAVVVAIALGGVGVTLAGNDYRLRQEALSIPVSGGALEAVLTLPAEEPARGLVVVVHGDGPVGATHDGLYLPWFEAAADAGFATLTWSKPGVGGSGGDWLDQTMDDRADEVSAAIDWAQRQAAIPNDTIVLWGASQAGWVLPKAAVSRDDIDGIVAVGPAINWLRQGRYNLLAELDHDGATSREREQAIAVSDQTRTLLEQDADYDTYRAATDDPDPMDAGRWSFVSLNYTSDATDDLVAMADKNVPVLLMLGEHDRNVDVTETASTYQDLLGSDVSVEHFDATHSMARPAVEDSEALGLITGILWPRALFADDVLDTYREYLKSLR</sequence>
<dbReference type="EMBL" id="JABEZU010000004">
    <property type="protein sequence ID" value="NOV98771.1"/>
    <property type="molecule type" value="Genomic_DNA"/>
</dbReference>
<proteinExistence type="predicted"/>
<dbReference type="SUPFAM" id="SSF53474">
    <property type="entry name" value="alpha/beta-Hydrolases"/>
    <property type="match status" value="1"/>
</dbReference>
<gene>
    <name evidence="2" type="ORF">HDG69_003366</name>
</gene>
<dbReference type="PANTHER" id="PTHR43265:SF1">
    <property type="entry name" value="ESTERASE ESTD"/>
    <property type="match status" value="1"/>
</dbReference>
<keyword evidence="3" id="KW-1185">Reference proteome</keyword>